<dbReference type="AlphaFoldDB" id="A0A9Q9FAC2"/>
<keyword evidence="1" id="KW-0472">Membrane</keyword>
<evidence type="ECO:0000313" key="3">
    <source>
        <dbReference type="Proteomes" id="UP001059546"/>
    </source>
</evidence>
<name>A0A9Q9FAC2_ENCHE</name>
<dbReference type="EMBL" id="CP075156">
    <property type="protein sequence ID" value="UTX44196.1"/>
    <property type="molecule type" value="Genomic_DNA"/>
</dbReference>
<dbReference type="Proteomes" id="UP001059546">
    <property type="component" value="Chromosome X"/>
</dbReference>
<gene>
    <name evidence="2" type="ORF">GPU96_10g19880</name>
</gene>
<proteinExistence type="predicted"/>
<reference evidence="2" key="1">
    <citation type="submission" date="2021-05" db="EMBL/GenBank/DDBJ databases">
        <title>Encephalitozoon hellem ATCC 50604 Complete Genome.</title>
        <authorList>
            <person name="Mascarenhas dos Santos A.C."/>
            <person name="Julian A.T."/>
            <person name="Pombert J.-F."/>
        </authorList>
    </citation>
    <scope>NUCLEOTIDE SEQUENCE</scope>
    <source>
        <strain evidence="2">ATCC 50604</strain>
    </source>
</reference>
<feature type="transmembrane region" description="Helical" evidence="1">
    <location>
        <begin position="70"/>
        <end position="86"/>
    </location>
</feature>
<accession>A0A9Q9FAC2</accession>
<sequence length="87" mass="10147">MDADEERALRESSRNMKTTVQIIQEKIDQQGLIYESIEAEAARNDRILLMNIRAFEEAIKRMNNDPRNKIIFMLLLVIIGCSAYLFL</sequence>
<protein>
    <submittedName>
        <fullName evidence="2">Uncharacterized protein</fullName>
    </submittedName>
</protein>
<keyword evidence="1" id="KW-1133">Transmembrane helix</keyword>
<organism evidence="2 3">
    <name type="scientific">Encephalitozoon hellem</name>
    <name type="common">Microsporidian parasite</name>
    <dbReference type="NCBI Taxonomy" id="27973"/>
    <lineage>
        <taxon>Eukaryota</taxon>
        <taxon>Fungi</taxon>
        <taxon>Fungi incertae sedis</taxon>
        <taxon>Microsporidia</taxon>
        <taxon>Unikaryonidae</taxon>
        <taxon>Encephalitozoon</taxon>
    </lineage>
</organism>
<evidence type="ECO:0000313" key="2">
    <source>
        <dbReference type="EMBL" id="UTX44196.1"/>
    </source>
</evidence>
<keyword evidence="1" id="KW-0812">Transmembrane</keyword>
<evidence type="ECO:0000256" key="1">
    <source>
        <dbReference type="SAM" id="Phobius"/>
    </source>
</evidence>